<dbReference type="PROSITE" id="PS51186">
    <property type="entry name" value="GNAT"/>
    <property type="match status" value="1"/>
</dbReference>
<dbReference type="GO" id="GO:0016747">
    <property type="term" value="F:acyltransferase activity, transferring groups other than amino-acyl groups"/>
    <property type="evidence" value="ECO:0007669"/>
    <property type="project" value="InterPro"/>
</dbReference>
<dbReference type="Proteomes" id="UP000029228">
    <property type="component" value="Unassembled WGS sequence"/>
</dbReference>
<accession>A0A090RW43</accession>
<dbReference type="EMBL" id="BBMR01000004">
    <property type="protein sequence ID" value="GAL19670.1"/>
    <property type="molecule type" value="Genomic_DNA"/>
</dbReference>
<dbReference type="InterPro" id="IPR000182">
    <property type="entry name" value="GNAT_dom"/>
</dbReference>
<dbReference type="AlphaFoldDB" id="A0A090RW43"/>
<protein>
    <submittedName>
        <fullName evidence="2">Acetyltransferase</fullName>
    </submittedName>
</protein>
<dbReference type="CDD" id="cd04301">
    <property type="entry name" value="NAT_SF"/>
    <property type="match status" value="1"/>
</dbReference>
<comment type="caution">
    <text evidence="2">The sequence shown here is derived from an EMBL/GenBank/DDBJ whole genome shotgun (WGS) entry which is preliminary data.</text>
</comment>
<dbReference type="STRING" id="990268.JCM19235_1026"/>
<dbReference type="PANTHER" id="PTHR43617:SF2">
    <property type="entry name" value="UPF0039 PROTEIN SLL0451"/>
    <property type="match status" value="1"/>
</dbReference>
<evidence type="ECO:0000259" key="1">
    <source>
        <dbReference type="PROSITE" id="PS51186"/>
    </source>
</evidence>
<keyword evidence="3" id="KW-1185">Reference proteome</keyword>
<feature type="domain" description="N-acetyltransferase" evidence="1">
    <location>
        <begin position="1"/>
        <end position="149"/>
    </location>
</feature>
<gene>
    <name evidence="2" type="ORF">JCM19235_1026</name>
</gene>
<organism evidence="2 3">
    <name type="scientific">Vibrio maritimus</name>
    <dbReference type="NCBI Taxonomy" id="990268"/>
    <lineage>
        <taxon>Bacteria</taxon>
        <taxon>Pseudomonadati</taxon>
        <taxon>Pseudomonadota</taxon>
        <taxon>Gammaproteobacteria</taxon>
        <taxon>Vibrionales</taxon>
        <taxon>Vibrionaceae</taxon>
        <taxon>Vibrio</taxon>
    </lineage>
</organism>
<dbReference type="InterPro" id="IPR016181">
    <property type="entry name" value="Acyl_CoA_acyltransferase"/>
</dbReference>
<dbReference type="PANTHER" id="PTHR43617">
    <property type="entry name" value="L-AMINO ACID N-ACETYLTRANSFERASE"/>
    <property type="match status" value="1"/>
</dbReference>
<proteinExistence type="predicted"/>
<reference evidence="2 3" key="1">
    <citation type="submission" date="2014-09" db="EMBL/GenBank/DDBJ databases">
        <title>Vibrio maritimus JCM 19235. (C45) whole genome shotgun sequence.</title>
        <authorList>
            <person name="Sawabe T."/>
            <person name="Meirelles P."/>
            <person name="Nakanishi M."/>
            <person name="Sayaka M."/>
            <person name="Hattori M."/>
            <person name="Ohkuma M."/>
        </authorList>
    </citation>
    <scope>NUCLEOTIDE SEQUENCE [LARGE SCALE GENOMIC DNA]</scope>
    <source>
        <strain evidence="3">JCM19235</strain>
    </source>
</reference>
<name>A0A090RW43_9VIBR</name>
<dbReference type="Pfam" id="PF00583">
    <property type="entry name" value="Acetyltransf_1"/>
    <property type="match status" value="1"/>
</dbReference>
<dbReference type="SUPFAM" id="SSF55729">
    <property type="entry name" value="Acyl-CoA N-acyltransferases (Nat)"/>
    <property type="match status" value="1"/>
</dbReference>
<dbReference type="Gene3D" id="3.40.630.30">
    <property type="match status" value="1"/>
</dbReference>
<evidence type="ECO:0000313" key="3">
    <source>
        <dbReference type="Proteomes" id="UP000029228"/>
    </source>
</evidence>
<evidence type="ECO:0000313" key="2">
    <source>
        <dbReference type="EMBL" id="GAL19670.1"/>
    </source>
</evidence>
<dbReference type="InterPro" id="IPR050276">
    <property type="entry name" value="MshD_Acetyltransferase"/>
</dbReference>
<keyword evidence="2" id="KW-0808">Transferase</keyword>
<dbReference type="OrthoDB" id="9797178at2"/>
<reference evidence="2 3" key="2">
    <citation type="submission" date="2014-09" db="EMBL/GenBank/DDBJ databases">
        <authorList>
            <consortium name="NBRP consortium"/>
            <person name="Sawabe T."/>
            <person name="Meirelles P."/>
            <person name="Nakanishi M."/>
            <person name="Sayaka M."/>
            <person name="Hattori M."/>
            <person name="Ohkuma M."/>
        </authorList>
    </citation>
    <scope>NUCLEOTIDE SEQUENCE [LARGE SCALE GENOMIC DNA]</scope>
    <source>
        <strain evidence="3">JCM19235</strain>
    </source>
</reference>
<sequence>MLIRTEAPADILAIDRLLKSVFETEAEANLVMALRENSRLTLSLVACTDEGEVIGHVLFSPVMLNGEDYAWQGLAPLAVAQSHQGQGIAKALVKEAFETLPDFGYPACVVLGDPNYYSKFGFSSASEEGLSCQWEVPEGAFQVKSLTADSIQTLLSGKSGVIEYSPEFLEL</sequence>